<keyword evidence="1" id="KW-0808">Transferase</keyword>
<dbReference type="EMBL" id="CADCWN010000015">
    <property type="protein sequence ID" value="CAA9549497.1"/>
    <property type="molecule type" value="Genomic_DNA"/>
</dbReference>
<dbReference type="InterPro" id="IPR016181">
    <property type="entry name" value="Acyl_CoA_acyltransferase"/>
</dbReference>
<evidence type="ECO:0000256" key="2">
    <source>
        <dbReference type="ARBA" id="ARBA00023315"/>
    </source>
</evidence>
<proteinExistence type="predicted"/>
<evidence type="ECO:0000259" key="3">
    <source>
        <dbReference type="PROSITE" id="PS51186"/>
    </source>
</evidence>
<dbReference type="GO" id="GO:0016747">
    <property type="term" value="F:acyltransferase activity, transferring groups other than amino-acyl groups"/>
    <property type="evidence" value="ECO:0007669"/>
    <property type="project" value="InterPro"/>
</dbReference>
<sequence>MAPEDPAGGATGRAHHIRPATAADGDFIRELTPRFAEAGTPPGRDPARMSTFFLHSIGEIVELVTADSVSPREAVLIATDDAGIRLGFVHLRPDLSGLTGEWQGYVNALAVTPAAEGRGVAQALLAAGEAWAREQGFRHLALDTFGANGRARVLYARWGFAEETLKLVKTL</sequence>
<dbReference type="InterPro" id="IPR000182">
    <property type="entry name" value="GNAT_dom"/>
</dbReference>
<reference evidence="4" key="1">
    <citation type="submission" date="2020-02" db="EMBL/GenBank/DDBJ databases">
        <authorList>
            <person name="Meier V. D."/>
        </authorList>
    </citation>
    <scope>NUCLEOTIDE SEQUENCE</scope>
    <source>
        <strain evidence="4">AVDCRST_MAG18</strain>
    </source>
</reference>
<dbReference type="AlphaFoldDB" id="A0A6J4UJJ8"/>
<name>A0A6J4UJJ8_9BACT</name>
<protein>
    <recommendedName>
        <fullName evidence="3">N-acetyltransferase domain-containing protein</fullName>
    </recommendedName>
</protein>
<keyword evidence="2" id="KW-0012">Acyltransferase</keyword>
<dbReference type="PROSITE" id="PS51186">
    <property type="entry name" value="GNAT"/>
    <property type="match status" value="1"/>
</dbReference>
<dbReference type="PANTHER" id="PTHR43877">
    <property type="entry name" value="AMINOALKYLPHOSPHONATE N-ACETYLTRANSFERASE-RELATED-RELATED"/>
    <property type="match status" value="1"/>
</dbReference>
<dbReference type="SUPFAM" id="SSF55729">
    <property type="entry name" value="Acyl-CoA N-acyltransferases (Nat)"/>
    <property type="match status" value="1"/>
</dbReference>
<dbReference type="PANTHER" id="PTHR43877:SF2">
    <property type="entry name" value="AMINOALKYLPHOSPHONATE N-ACETYLTRANSFERASE-RELATED"/>
    <property type="match status" value="1"/>
</dbReference>
<dbReference type="Gene3D" id="3.40.630.30">
    <property type="match status" value="1"/>
</dbReference>
<gene>
    <name evidence="4" type="ORF">AVDCRST_MAG18-184</name>
</gene>
<dbReference type="Pfam" id="PF00583">
    <property type="entry name" value="Acetyltransf_1"/>
    <property type="match status" value="1"/>
</dbReference>
<accession>A0A6J4UJJ8</accession>
<feature type="domain" description="N-acetyltransferase" evidence="3">
    <location>
        <begin position="15"/>
        <end position="171"/>
    </location>
</feature>
<dbReference type="CDD" id="cd04301">
    <property type="entry name" value="NAT_SF"/>
    <property type="match status" value="1"/>
</dbReference>
<evidence type="ECO:0000313" key="4">
    <source>
        <dbReference type="EMBL" id="CAA9549497.1"/>
    </source>
</evidence>
<organism evidence="4">
    <name type="scientific">uncultured Thermomicrobiales bacterium</name>
    <dbReference type="NCBI Taxonomy" id="1645740"/>
    <lineage>
        <taxon>Bacteria</taxon>
        <taxon>Pseudomonadati</taxon>
        <taxon>Thermomicrobiota</taxon>
        <taxon>Thermomicrobia</taxon>
        <taxon>Thermomicrobiales</taxon>
        <taxon>environmental samples</taxon>
    </lineage>
</organism>
<dbReference type="InterPro" id="IPR050832">
    <property type="entry name" value="Bact_Acetyltransf"/>
</dbReference>
<evidence type="ECO:0000256" key="1">
    <source>
        <dbReference type="ARBA" id="ARBA00022679"/>
    </source>
</evidence>